<accession>A0A0J8RWA9</accession>
<dbReference type="VEuPathDB" id="FungiDB:CIHG_06192"/>
<evidence type="ECO:0000313" key="3">
    <source>
        <dbReference type="Proteomes" id="UP000054563"/>
    </source>
</evidence>
<evidence type="ECO:0000256" key="1">
    <source>
        <dbReference type="SAM" id="MobiDB-lite"/>
    </source>
</evidence>
<dbReference type="AlphaFoldDB" id="A0A0J8RWA9"/>
<gene>
    <name evidence="2" type="ORF">CIHG_06192</name>
</gene>
<reference evidence="3" key="1">
    <citation type="journal article" date="2010" name="Genome Res.">
        <title>Population genomic sequencing of Coccidioides fungi reveals recent hybridization and transposon control.</title>
        <authorList>
            <person name="Neafsey D.E."/>
            <person name="Barker B.M."/>
            <person name="Sharpton T.J."/>
            <person name="Stajich J.E."/>
            <person name="Park D.J."/>
            <person name="Whiston E."/>
            <person name="Hung C.-Y."/>
            <person name="McMahan C."/>
            <person name="White J."/>
            <person name="Sykes S."/>
            <person name="Heiman D."/>
            <person name="Young S."/>
            <person name="Zeng Q."/>
            <person name="Abouelleil A."/>
            <person name="Aftuck L."/>
            <person name="Bessette D."/>
            <person name="Brown A."/>
            <person name="FitzGerald M."/>
            <person name="Lui A."/>
            <person name="Macdonald J.P."/>
            <person name="Priest M."/>
            <person name="Orbach M.J."/>
            <person name="Galgiani J.N."/>
            <person name="Kirkland T.N."/>
            <person name="Cole G.T."/>
            <person name="Birren B.W."/>
            <person name="Henn M.R."/>
            <person name="Taylor J.W."/>
            <person name="Rounsley S.D."/>
        </authorList>
    </citation>
    <scope>NUCLEOTIDE SEQUENCE [LARGE SCALE GENOMIC DNA]</scope>
    <source>
        <strain evidence="3">H538.4</strain>
    </source>
</reference>
<evidence type="ECO:0000313" key="2">
    <source>
        <dbReference type="EMBL" id="KMU88394.1"/>
    </source>
</evidence>
<protein>
    <submittedName>
        <fullName evidence="2">Uncharacterized protein</fullName>
    </submittedName>
</protein>
<organism evidence="2 3">
    <name type="scientific">Coccidioides immitis H538.4</name>
    <dbReference type="NCBI Taxonomy" id="396776"/>
    <lineage>
        <taxon>Eukaryota</taxon>
        <taxon>Fungi</taxon>
        <taxon>Dikarya</taxon>
        <taxon>Ascomycota</taxon>
        <taxon>Pezizomycotina</taxon>
        <taxon>Eurotiomycetes</taxon>
        <taxon>Eurotiomycetidae</taxon>
        <taxon>Onygenales</taxon>
        <taxon>Onygenaceae</taxon>
        <taxon>Coccidioides</taxon>
    </lineage>
</organism>
<name>A0A0J8RWA9_COCIT</name>
<feature type="compositionally biased region" description="Basic residues" evidence="1">
    <location>
        <begin position="18"/>
        <end position="28"/>
    </location>
</feature>
<dbReference type="EMBL" id="DS017004">
    <property type="protein sequence ID" value="KMU88394.1"/>
    <property type="molecule type" value="Genomic_DNA"/>
</dbReference>
<proteinExistence type="predicted"/>
<sequence>MMQQSVLARTAAAGPSVLRRRMIRKQTRSRGAGLGGPGLASRTNATAGRWTASEVEVEQDRHPAIVTRRRLKRQDMRGPGTPSACQLSLSTCIPPTALVLSPSLTTPRARTAHFRDITHTLSVLSVLV</sequence>
<dbReference type="Proteomes" id="UP000054563">
    <property type="component" value="Unassembled WGS sequence"/>
</dbReference>
<feature type="region of interest" description="Disordered" evidence="1">
    <location>
        <begin position="1"/>
        <end position="62"/>
    </location>
</feature>